<accession>A0ABN9QMX8</accession>
<feature type="region of interest" description="Disordered" evidence="1">
    <location>
        <begin position="1"/>
        <end position="65"/>
    </location>
</feature>
<keyword evidence="3" id="KW-1185">Reference proteome</keyword>
<feature type="compositionally biased region" description="Acidic residues" evidence="1">
    <location>
        <begin position="31"/>
        <end position="43"/>
    </location>
</feature>
<dbReference type="EMBL" id="CAUYUJ010003873">
    <property type="protein sequence ID" value="CAK0807205.1"/>
    <property type="molecule type" value="Genomic_DNA"/>
</dbReference>
<comment type="caution">
    <text evidence="2">The sequence shown here is derived from an EMBL/GenBank/DDBJ whole genome shotgun (WGS) entry which is preliminary data.</text>
</comment>
<protein>
    <submittedName>
        <fullName evidence="2">Uncharacterized protein</fullName>
    </submittedName>
</protein>
<feature type="non-terminal residue" evidence="2">
    <location>
        <position position="130"/>
    </location>
</feature>
<evidence type="ECO:0000256" key="1">
    <source>
        <dbReference type="SAM" id="MobiDB-lite"/>
    </source>
</evidence>
<gene>
    <name evidence="2" type="ORF">PCOR1329_LOCUS13151</name>
</gene>
<feature type="non-terminal residue" evidence="2">
    <location>
        <position position="1"/>
    </location>
</feature>
<reference evidence="2" key="1">
    <citation type="submission" date="2023-10" db="EMBL/GenBank/DDBJ databases">
        <authorList>
            <person name="Chen Y."/>
            <person name="Shah S."/>
            <person name="Dougan E. K."/>
            <person name="Thang M."/>
            <person name="Chan C."/>
        </authorList>
    </citation>
    <scope>NUCLEOTIDE SEQUENCE [LARGE SCALE GENOMIC DNA]</scope>
</reference>
<name>A0ABN9QMX8_9DINO</name>
<evidence type="ECO:0000313" key="2">
    <source>
        <dbReference type="EMBL" id="CAK0807205.1"/>
    </source>
</evidence>
<sequence length="130" mass="13936">AAHGQRHNPSTRILPQASPVPLRRIPRLAPLEEEEEEEEEEEGGRDCERPAEEQHEAPARARAAAAPASWACAAEAAGASALGGGLVVGHEAEHEGLDVEDLSFVPWFMVDSKWAAAASVDCFRLSTRCS</sequence>
<feature type="compositionally biased region" description="Basic and acidic residues" evidence="1">
    <location>
        <begin position="44"/>
        <end position="59"/>
    </location>
</feature>
<organism evidence="2 3">
    <name type="scientific">Prorocentrum cordatum</name>
    <dbReference type="NCBI Taxonomy" id="2364126"/>
    <lineage>
        <taxon>Eukaryota</taxon>
        <taxon>Sar</taxon>
        <taxon>Alveolata</taxon>
        <taxon>Dinophyceae</taxon>
        <taxon>Prorocentrales</taxon>
        <taxon>Prorocentraceae</taxon>
        <taxon>Prorocentrum</taxon>
    </lineage>
</organism>
<evidence type="ECO:0000313" key="3">
    <source>
        <dbReference type="Proteomes" id="UP001189429"/>
    </source>
</evidence>
<proteinExistence type="predicted"/>
<dbReference type="Proteomes" id="UP001189429">
    <property type="component" value="Unassembled WGS sequence"/>
</dbReference>